<dbReference type="SMART" id="SM00345">
    <property type="entry name" value="HTH_GNTR"/>
    <property type="match status" value="1"/>
</dbReference>
<evidence type="ECO:0000259" key="6">
    <source>
        <dbReference type="PROSITE" id="PS50949"/>
    </source>
</evidence>
<evidence type="ECO:0000256" key="3">
    <source>
        <dbReference type="ARBA" id="ARBA00023015"/>
    </source>
</evidence>
<dbReference type="Gene3D" id="1.10.10.10">
    <property type="entry name" value="Winged helix-like DNA-binding domain superfamily/Winged helix DNA-binding domain"/>
    <property type="match status" value="1"/>
</dbReference>
<dbReference type="Proteomes" id="UP000545493">
    <property type="component" value="Unassembled WGS sequence"/>
</dbReference>
<keyword evidence="8" id="KW-1185">Reference proteome</keyword>
<dbReference type="InterPro" id="IPR004839">
    <property type="entry name" value="Aminotransferase_I/II_large"/>
</dbReference>
<dbReference type="InterPro" id="IPR051446">
    <property type="entry name" value="HTH_trans_reg/aminotransferase"/>
</dbReference>
<dbReference type="EMBL" id="JAAOYM010000001">
    <property type="protein sequence ID" value="NIJ13384.1"/>
    <property type="molecule type" value="Genomic_DNA"/>
</dbReference>
<keyword evidence="2" id="KW-0663">Pyridoxal phosphate</keyword>
<dbReference type="SUPFAM" id="SSF46785">
    <property type="entry name" value="Winged helix' DNA-binding domain"/>
    <property type="match status" value="1"/>
</dbReference>
<name>A0A7X5USF5_9PSEU</name>
<dbReference type="CDD" id="cd07377">
    <property type="entry name" value="WHTH_GntR"/>
    <property type="match status" value="1"/>
</dbReference>
<dbReference type="PANTHER" id="PTHR46577">
    <property type="entry name" value="HTH-TYPE TRANSCRIPTIONAL REGULATORY PROTEIN GABR"/>
    <property type="match status" value="1"/>
</dbReference>
<protein>
    <submittedName>
        <fullName evidence="7">DNA-binding transcriptional MocR family regulator</fullName>
    </submittedName>
</protein>
<keyword evidence="5" id="KW-0804">Transcription</keyword>
<dbReference type="InterPro" id="IPR000524">
    <property type="entry name" value="Tscrpt_reg_HTH_GntR"/>
</dbReference>
<evidence type="ECO:0000256" key="4">
    <source>
        <dbReference type="ARBA" id="ARBA00023125"/>
    </source>
</evidence>
<proteinExistence type="inferred from homology"/>
<evidence type="ECO:0000256" key="5">
    <source>
        <dbReference type="ARBA" id="ARBA00023163"/>
    </source>
</evidence>
<dbReference type="InterPro" id="IPR015424">
    <property type="entry name" value="PyrdxlP-dep_Trfase"/>
</dbReference>
<dbReference type="GO" id="GO:0003677">
    <property type="term" value="F:DNA binding"/>
    <property type="evidence" value="ECO:0007669"/>
    <property type="project" value="UniProtKB-KW"/>
</dbReference>
<dbReference type="AlphaFoldDB" id="A0A7X5USF5"/>
<dbReference type="InterPro" id="IPR036390">
    <property type="entry name" value="WH_DNA-bd_sf"/>
</dbReference>
<organism evidence="7 8">
    <name type="scientific">Saccharomonospora amisosensis</name>
    <dbReference type="NCBI Taxonomy" id="1128677"/>
    <lineage>
        <taxon>Bacteria</taxon>
        <taxon>Bacillati</taxon>
        <taxon>Actinomycetota</taxon>
        <taxon>Actinomycetes</taxon>
        <taxon>Pseudonocardiales</taxon>
        <taxon>Pseudonocardiaceae</taxon>
        <taxon>Saccharomonospora</taxon>
    </lineage>
</organism>
<dbReference type="SUPFAM" id="SSF53383">
    <property type="entry name" value="PLP-dependent transferases"/>
    <property type="match status" value="1"/>
</dbReference>
<dbReference type="InterPro" id="IPR036388">
    <property type="entry name" value="WH-like_DNA-bd_sf"/>
</dbReference>
<dbReference type="PROSITE" id="PS50949">
    <property type="entry name" value="HTH_GNTR"/>
    <property type="match status" value="1"/>
</dbReference>
<keyword evidence="3" id="KW-0805">Transcription regulation</keyword>
<accession>A0A7X5USF5</accession>
<dbReference type="Gene3D" id="3.40.640.10">
    <property type="entry name" value="Type I PLP-dependent aspartate aminotransferase-like (Major domain)"/>
    <property type="match status" value="1"/>
</dbReference>
<sequence length="442" mass="46612">MDFRALADAVATDINTGKLRPGQRLPPQRRFARAHGIAVSTAGRVYAELVRRGLVVGEVGRGTYVRAGEPLAEPALVEPAEYPAGRVDLELNIPMPPGRADQLARGLNELTREDTLSGALRPVGAAGTPTARAAASALLSRAGWTADADNLLFAGNGKQAIAAAIVALVPPGGRLGVEALTYPLVKGIAARLGVTLVPLAVDEHGVVPASLRRTSPHAVYVQPTLHNPLGVTMPHRRRAEFAQTLRELDVPAIEDTVYAFLREERPLAAYAPERTVVVDSLTKRLAPGLTAGFVAPPAQLKEALASALRSGAWAAPGFALAAATRWIEDGTAARVQEDKRADAERRQSIVHQRLGRFSVHADPASYHCWWELPVRWRAETFVAAAARRGIAVSPAGAFAVGPAHAPSAVRLALASPPIPTLAAALDALAALADSDPDEHAIE</sequence>
<feature type="domain" description="HTH gntR-type" evidence="6">
    <location>
        <begin position="1"/>
        <end position="68"/>
    </location>
</feature>
<dbReference type="PANTHER" id="PTHR46577:SF1">
    <property type="entry name" value="HTH-TYPE TRANSCRIPTIONAL REGULATORY PROTEIN GABR"/>
    <property type="match status" value="1"/>
</dbReference>
<keyword evidence="4 7" id="KW-0238">DNA-binding</keyword>
<evidence type="ECO:0000256" key="2">
    <source>
        <dbReference type="ARBA" id="ARBA00022898"/>
    </source>
</evidence>
<dbReference type="RefSeq" id="WP_167173124.1">
    <property type="nucleotide sequence ID" value="NZ_JAAOYM010000001.1"/>
</dbReference>
<evidence type="ECO:0000256" key="1">
    <source>
        <dbReference type="ARBA" id="ARBA00005384"/>
    </source>
</evidence>
<dbReference type="InterPro" id="IPR015421">
    <property type="entry name" value="PyrdxlP-dep_Trfase_major"/>
</dbReference>
<reference evidence="7 8" key="1">
    <citation type="submission" date="2020-03" db="EMBL/GenBank/DDBJ databases">
        <title>Sequencing the genomes of 1000 actinobacteria strains.</title>
        <authorList>
            <person name="Klenk H.-P."/>
        </authorList>
    </citation>
    <scope>NUCLEOTIDE SEQUENCE [LARGE SCALE GENOMIC DNA]</scope>
    <source>
        <strain evidence="7 8">DSM 45685</strain>
    </source>
</reference>
<dbReference type="Pfam" id="PF00155">
    <property type="entry name" value="Aminotran_1_2"/>
    <property type="match status" value="1"/>
</dbReference>
<gene>
    <name evidence="7" type="ORF">FHU38_003728</name>
</gene>
<evidence type="ECO:0000313" key="7">
    <source>
        <dbReference type="EMBL" id="NIJ13384.1"/>
    </source>
</evidence>
<comment type="caution">
    <text evidence="7">The sequence shown here is derived from an EMBL/GenBank/DDBJ whole genome shotgun (WGS) entry which is preliminary data.</text>
</comment>
<comment type="similarity">
    <text evidence="1">In the C-terminal section; belongs to the class-I pyridoxal-phosphate-dependent aminotransferase family.</text>
</comment>
<dbReference type="GO" id="GO:0003700">
    <property type="term" value="F:DNA-binding transcription factor activity"/>
    <property type="evidence" value="ECO:0007669"/>
    <property type="project" value="InterPro"/>
</dbReference>
<evidence type="ECO:0000313" key="8">
    <source>
        <dbReference type="Proteomes" id="UP000545493"/>
    </source>
</evidence>
<dbReference type="GO" id="GO:0030170">
    <property type="term" value="F:pyridoxal phosphate binding"/>
    <property type="evidence" value="ECO:0007669"/>
    <property type="project" value="InterPro"/>
</dbReference>
<dbReference type="CDD" id="cd00609">
    <property type="entry name" value="AAT_like"/>
    <property type="match status" value="1"/>
</dbReference>
<dbReference type="Pfam" id="PF00392">
    <property type="entry name" value="GntR"/>
    <property type="match status" value="1"/>
</dbReference>